<accession>A0A0G1UB06</accession>
<dbReference type="Proteomes" id="UP000034956">
    <property type="component" value="Unassembled WGS sequence"/>
</dbReference>
<proteinExistence type="predicted"/>
<dbReference type="SUPFAM" id="SSF51556">
    <property type="entry name" value="Metallo-dependent hydrolases"/>
    <property type="match status" value="1"/>
</dbReference>
<dbReference type="InterPro" id="IPR011059">
    <property type="entry name" value="Metal-dep_hydrolase_composite"/>
</dbReference>
<name>A0A0G1UB06_9BACT</name>
<gene>
    <name evidence="2" type="ORF">UY23_C0002G0043</name>
</gene>
<sequence length="486" mass="53833">MTLLIKNGLVYDGSEKAPEKSDIFISGKKIVRIGQFPALKADVVIDASGALVLPGFIDIGSTIDHYFEVFSEPVQERLIANGITTVIGGNDGFSLAPFTRKSYFLMNEMGDNHYRNADWHSVGSFLNVLGRKRLRVNFGTLAGHTTIRESLTKGEPRDLTDHELLAIRRILAQSFKDGAFGFSINLNSIYSRRVPLYEIESLAEATASGKKIFALGLRQTGEKLSAAIEEMITIAKKTSVNVQLRRFAPVRNFVGAYLEAKEIFEKSSAETHVNFDLNLSGLTVMPIHDLLPDWFRNSNLEDMVRNIESAAMREVVFGHLAKFDLAKIRIIRAPRPLKFLETKTLRDFAASRNLHDAPAILKFMQLTHLQSLVGLENVDLKTAAGFLDSPKAIASADVLTDAFTVLINSVLKDGLMPLEKAVTKMTLKPAEKYRIPLRGLLKEGYFADVVVVADGRVRDVVLNGELAFNQGRSKNKTAGMVLRPAR</sequence>
<dbReference type="SUPFAM" id="SSF51338">
    <property type="entry name" value="Composite domain of metallo-dependent hydrolases"/>
    <property type="match status" value="2"/>
</dbReference>
<dbReference type="Gene3D" id="2.30.40.10">
    <property type="entry name" value="Urease, subunit C, domain 1"/>
    <property type="match status" value="1"/>
</dbReference>
<keyword evidence="1" id="KW-0378">Hydrolase</keyword>
<evidence type="ECO:0000256" key="1">
    <source>
        <dbReference type="ARBA" id="ARBA00022801"/>
    </source>
</evidence>
<evidence type="ECO:0000313" key="3">
    <source>
        <dbReference type="Proteomes" id="UP000034956"/>
    </source>
</evidence>
<comment type="caution">
    <text evidence="2">The sequence shown here is derived from an EMBL/GenBank/DDBJ whole genome shotgun (WGS) entry which is preliminary data.</text>
</comment>
<dbReference type="EMBL" id="LCPF01000002">
    <property type="protein sequence ID" value="KKU91304.1"/>
    <property type="molecule type" value="Genomic_DNA"/>
</dbReference>
<protein>
    <submittedName>
        <fullName evidence="2">N-acyl-D-amino-acid deacylase</fullName>
    </submittedName>
</protein>
<dbReference type="Gene3D" id="3.20.20.140">
    <property type="entry name" value="Metal-dependent hydrolases"/>
    <property type="match status" value="1"/>
</dbReference>
<dbReference type="InterPro" id="IPR032466">
    <property type="entry name" value="Metal_Hydrolase"/>
</dbReference>
<dbReference type="AlphaFoldDB" id="A0A0G1UB06"/>
<evidence type="ECO:0000313" key="2">
    <source>
        <dbReference type="EMBL" id="KKU91304.1"/>
    </source>
</evidence>
<dbReference type="PANTHER" id="PTHR11113">
    <property type="entry name" value="N-ACETYLGLUCOSAMINE-6-PHOSPHATE DEACETYLASE"/>
    <property type="match status" value="1"/>
</dbReference>
<organism evidence="2 3">
    <name type="scientific">Candidatus Jorgensenbacteria bacterium GW2011_GWA1_48_11</name>
    <dbReference type="NCBI Taxonomy" id="1618660"/>
    <lineage>
        <taxon>Bacteria</taxon>
        <taxon>Candidatus Joergenseniibacteriota</taxon>
    </lineage>
</organism>
<dbReference type="GO" id="GO:0016810">
    <property type="term" value="F:hydrolase activity, acting on carbon-nitrogen (but not peptide) bonds"/>
    <property type="evidence" value="ECO:0007669"/>
    <property type="project" value="InterPro"/>
</dbReference>
<reference evidence="2 3" key="1">
    <citation type="journal article" date="2015" name="Nature">
        <title>rRNA introns, odd ribosomes, and small enigmatic genomes across a large radiation of phyla.</title>
        <authorList>
            <person name="Brown C.T."/>
            <person name="Hug L.A."/>
            <person name="Thomas B.C."/>
            <person name="Sharon I."/>
            <person name="Castelle C.J."/>
            <person name="Singh A."/>
            <person name="Wilkins M.J."/>
            <person name="Williams K.H."/>
            <person name="Banfield J.F."/>
        </authorList>
    </citation>
    <scope>NUCLEOTIDE SEQUENCE [LARGE SCALE GENOMIC DNA]</scope>
</reference>